<feature type="domain" description="GCVT N-terminal" evidence="7">
    <location>
        <begin position="11"/>
        <end position="264"/>
    </location>
</feature>
<evidence type="ECO:0000256" key="2">
    <source>
        <dbReference type="ARBA" id="ARBA00022576"/>
    </source>
</evidence>
<evidence type="ECO:0000256" key="6">
    <source>
        <dbReference type="PIRSR" id="PIRSR006487-1"/>
    </source>
</evidence>
<dbReference type="InterPro" id="IPR006222">
    <property type="entry name" value="GCVT_N"/>
</dbReference>
<gene>
    <name evidence="5 9" type="primary">gcvT</name>
    <name evidence="9" type="ORF">KTS37_08215</name>
</gene>
<dbReference type="FunFam" id="2.40.30.110:FF:000003">
    <property type="entry name" value="Aminomethyltransferase"/>
    <property type="match status" value="1"/>
</dbReference>
<dbReference type="EC" id="2.1.2.10" evidence="5"/>
<dbReference type="InterPro" id="IPR028896">
    <property type="entry name" value="GcvT/YgfZ/DmdA"/>
</dbReference>
<sequence length="363" mass="39028">MTLRSSPLSGSHARTDASLTDFGGWEMPVEFDSIRAEHEAVREAVGKFDVSHMGQVTVSGPDAAALTQRLTTNDVSALDPGEAQYAAITDADGVMLDDTVVYRLPDGVDDDYLFVPNAGHDGEMTERWLTERDDRGLDAAVTNRTEEYAMIAVQGPEAPDLLAAETDVALGDLTRFEVVSGTVAGIESLVARTGYTGERGFEVLCPWSSAETVWGALECQSCGLGARDTLRLEMGFLLSGQDFHPTEDPRTPYEAGIGWTVKLDTEFVGRDALEAVEAEGPDEKLVGIELIDRGVPRHGYEVTTPDGEPIGRVTSGTMSPTLGEPIALGYVSVAHAEPDTAVRVVVRGEPKKARTRSTPFLDR</sequence>
<dbReference type="Gene3D" id="3.30.1360.120">
    <property type="entry name" value="Probable tRNA modification gtpase trme, domain 1"/>
    <property type="match status" value="1"/>
</dbReference>
<keyword evidence="2 5" id="KW-0032">Aminotransferase</keyword>
<keyword evidence="10" id="KW-1185">Reference proteome</keyword>
<accession>A0AA41FZS0</accession>
<evidence type="ECO:0000256" key="1">
    <source>
        <dbReference type="ARBA" id="ARBA00008609"/>
    </source>
</evidence>
<evidence type="ECO:0000259" key="8">
    <source>
        <dbReference type="Pfam" id="PF08669"/>
    </source>
</evidence>
<feature type="domain" description="Aminomethyltransferase C-terminal" evidence="8">
    <location>
        <begin position="284"/>
        <end position="362"/>
    </location>
</feature>
<dbReference type="GO" id="GO:0008483">
    <property type="term" value="F:transaminase activity"/>
    <property type="evidence" value="ECO:0007669"/>
    <property type="project" value="UniProtKB-KW"/>
</dbReference>
<comment type="subunit">
    <text evidence="5">The glycine cleavage system is composed of four proteins: P, T, L and H.</text>
</comment>
<dbReference type="Pfam" id="PF08669">
    <property type="entry name" value="GCV_T_C"/>
    <property type="match status" value="1"/>
</dbReference>
<dbReference type="InterPro" id="IPR022903">
    <property type="entry name" value="GcvT_bac"/>
</dbReference>
<evidence type="ECO:0000256" key="5">
    <source>
        <dbReference type="HAMAP-Rule" id="MF_00259"/>
    </source>
</evidence>
<evidence type="ECO:0000256" key="3">
    <source>
        <dbReference type="ARBA" id="ARBA00022679"/>
    </source>
</evidence>
<feature type="binding site" evidence="6">
    <location>
        <position position="202"/>
    </location>
    <ligand>
        <name>substrate</name>
    </ligand>
</feature>
<dbReference type="SUPFAM" id="SSF103025">
    <property type="entry name" value="Folate-binding domain"/>
    <property type="match status" value="1"/>
</dbReference>
<dbReference type="EMBL" id="JAHQXE010000002">
    <property type="protein sequence ID" value="MBV0901772.1"/>
    <property type="molecule type" value="Genomic_DNA"/>
</dbReference>
<dbReference type="GO" id="GO:0005960">
    <property type="term" value="C:glycine cleavage complex"/>
    <property type="evidence" value="ECO:0007669"/>
    <property type="project" value="InterPro"/>
</dbReference>
<dbReference type="NCBIfam" id="NF001567">
    <property type="entry name" value="PRK00389.1"/>
    <property type="match status" value="1"/>
</dbReference>
<dbReference type="InterPro" id="IPR013977">
    <property type="entry name" value="GcvT_C"/>
</dbReference>
<comment type="caution">
    <text evidence="9">The sequence shown here is derived from an EMBL/GenBank/DDBJ whole genome shotgun (WGS) entry which is preliminary data.</text>
</comment>
<dbReference type="SUPFAM" id="SSF101790">
    <property type="entry name" value="Aminomethyltransferase beta-barrel domain"/>
    <property type="match status" value="1"/>
</dbReference>
<dbReference type="PANTHER" id="PTHR43757:SF2">
    <property type="entry name" value="AMINOMETHYLTRANSFERASE, MITOCHONDRIAL"/>
    <property type="match status" value="1"/>
</dbReference>
<dbReference type="GO" id="GO:0004047">
    <property type="term" value="F:aminomethyltransferase activity"/>
    <property type="evidence" value="ECO:0007669"/>
    <property type="project" value="UniProtKB-UniRule"/>
</dbReference>
<dbReference type="InterPro" id="IPR006223">
    <property type="entry name" value="GcvT"/>
</dbReference>
<dbReference type="InterPro" id="IPR027266">
    <property type="entry name" value="TrmE/GcvT-like"/>
</dbReference>
<dbReference type="PANTHER" id="PTHR43757">
    <property type="entry name" value="AMINOMETHYLTRANSFERASE"/>
    <property type="match status" value="1"/>
</dbReference>
<dbReference type="HAMAP" id="MF_00259">
    <property type="entry name" value="GcvT"/>
    <property type="match status" value="1"/>
</dbReference>
<dbReference type="GO" id="GO:0019464">
    <property type="term" value="P:glycine decarboxylation via glycine cleavage system"/>
    <property type="evidence" value="ECO:0007669"/>
    <property type="project" value="UniProtKB-UniRule"/>
</dbReference>
<comment type="function">
    <text evidence="5">The glycine cleavage system catalyzes the degradation of glycine.</text>
</comment>
<reference evidence="9" key="1">
    <citation type="submission" date="2021-06" db="EMBL/GenBank/DDBJ databases">
        <title>New haloarchaea isolates fom saline soil.</title>
        <authorList>
            <person name="Duran-Viseras A."/>
            <person name="Sanchez-Porro C.S."/>
            <person name="Ventosa A."/>
        </authorList>
    </citation>
    <scope>NUCLEOTIDE SEQUENCE</scope>
    <source>
        <strain evidence="9">JCM 18369</strain>
    </source>
</reference>
<evidence type="ECO:0000256" key="4">
    <source>
        <dbReference type="ARBA" id="ARBA00047665"/>
    </source>
</evidence>
<dbReference type="NCBIfam" id="TIGR00528">
    <property type="entry name" value="gcvT"/>
    <property type="match status" value="1"/>
</dbReference>
<comment type="similarity">
    <text evidence="1 5">Belongs to the GcvT family.</text>
</comment>
<dbReference type="RefSeq" id="WP_162412967.1">
    <property type="nucleotide sequence ID" value="NZ_JAHQXE010000002.1"/>
</dbReference>
<proteinExistence type="inferred from homology"/>
<comment type="catalytic activity">
    <reaction evidence="4 5">
        <text>N(6)-[(R)-S(8)-aminomethyldihydrolipoyl]-L-lysyl-[protein] + (6S)-5,6,7,8-tetrahydrofolate = N(6)-[(R)-dihydrolipoyl]-L-lysyl-[protein] + (6R)-5,10-methylene-5,6,7,8-tetrahydrofolate + NH4(+)</text>
        <dbReference type="Rhea" id="RHEA:16945"/>
        <dbReference type="Rhea" id="RHEA-COMP:10475"/>
        <dbReference type="Rhea" id="RHEA-COMP:10492"/>
        <dbReference type="ChEBI" id="CHEBI:15636"/>
        <dbReference type="ChEBI" id="CHEBI:28938"/>
        <dbReference type="ChEBI" id="CHEBI:57453"/>
        <dbReference type="ChEBI" id="CHEBI:83100"/>
        <dbReference type="ChEBI" id="CHEBI:83143"/>
        <dbReference type="EC" id="2.1.2.10"/>
    </reaction>
</comment>
<keyword evidence="3 5" id="KW-0808">Transferase</keyword>
<dbReference type="InterPro" id="IPR029043">
    <property type="entry name" value="GcvT/YgfZ_C"/>
</dbReference>
<organism evidence="9 10">
    <name type="scientific">Haloarcula salina</name>
    <dbReference type="NCBI Taxonomy" id="1429914"/>
    <lineage>
        <taxon>Archaea</taxon>
        <taxon>Methanobacteriati</taxon>
        <taxon>Methanobacteriota</taxon>
        <taxon>Stenosarchaea group</taxon>
        <taxon>Halobacteria</taxon>
        <taxon>Halobacteriales</taxon>
        <taxon>Haloarculaceae</taxon>
        <taxon>Haloarcula</taxon>
    </lineage>
</organism>
<evidence type="ECO:0000259" key="7">
    <source>
        <dbReference type="Pfam" id="PF01571"/>
    </source>
</evidence>
<name>A0AA41FZS0_9EURY</name>
<evidence type="ECO:0000313" key="9">
    <source>
        <dbReference type="EMBL" id="MBV0901772.1"/>
    </source>
</evidence>
<dbReference type="Proteomes" id="UP001166304">
    <property type="component" value="Unassembled WGS sequence"/>
</dbReference>
<protein>
    <recommendedName>
        <fullName evidence="5">Probable aminomethyltransferase</fullName>
        <ecNumber evidence="5">2.1.2.10</ecNumber>
    </recommendedName>
    <alternativeName>
        <fullName evidence="5">Glycine cleavage system T protein</fullName>
    </alternativeName>
</protein>
<dbReference type="Pfam" id="PF01571">
    <property type="entry name" value="GCV_T"/>
    <property type="match status" value="1"/>
</dbReference>
<dbReference type="PIRSF" id="PIRSF006487">
    <property type="entry name" value="GcvT"/>
    <property type="match status" value="1"/>
</dbReference>
<evidence type="ECO:0000313" key="10">
    <source>
        <dbReference type="Proteomes" id="UP001166304"/>
    </source>
</evidence>
<dbReference type="AlphaFoldDB" id="A0AA41FZS0"/>